<dbReference type="GeneID" id="46495883"/>
<keyword evidence="1" id="KW-0472">Membrane</keyword>
<keyword evidence="1" id="KW-0812">Transmembrane</keyword>
<proteinExistence type="predicted"/>
<protein>
    <submittedName>
        <fullName evidence="2">Blr4096 protein</fullName>
    </submittedName>
</protein>
<dbReference type="EnsemblBacteria" id="BAC49361">
    <property type="protein sequence ID" value="BAC49361"/>
    <property type="gene ID" value="BAC49361"/>
</dbReference>
<keyword evidence="1" id="KW-1133">Transmembrane helix</keyword>
<evidence type="ECO:0000256" key="1">
    <source>
        <dbReference type="SAM" id="Phobius"/>
    </source>
</evidence>
<organism evidence="2 3">
    <name type="scientific">Bradyrhizobium diazoefficiens (strain JCM 10833 / BCRC 13528 / IAM 13628 / NBRC 14792 / USDA 110)</name>
    <dbReference type="NCBI Taxonomy" id="224911"/>
    <lineage>
        <taxon>Bacteria</taxon>
        <taxon>Pseudomonadati</taxon>
        <taxon>Pseudomonadota</taxon>
        <taxon>Alphaproteobacteria</taxon>
        <taxon>Hyphomicrobiales</taxon>
        <taxon>Nitrobacteraceae</taxon>
        <taxon>Bradyrhizobium</taxon>
    </lineage>
</organism>
<feature type="transmembrane region" description="Helical" evidence="1">
    <location>
        <begin position="7"/>
        <end position="28"/>
    </location>
</feature>
<dbReference type="EMBL" id="BA000040">
    <property type="protein sequence ID" value="BAC49361.1"/>
    <property type="molecule type" value="Genomic_DNA"/>
</dbReference>
<dbReference type="KEGG" id="bja:blr4096"/>
<dbReference type="Proteomes" id="UP000002526">
    <property type="component" value="Chromosome"/>
</dbReference>
<evidence type="ECO:0000313" key="2">
    <source>
        <dbReference type="EMBL" id="BAC49361.1"/>
    </source>
</evidence>
<dbReference type="InParanoid" id="Q89MU6"/>
<name>Q89MU6_BRADU</name>
<evidence type="ECO:0000313" key="3">
    <source>
        <dbReference type="Proteomes" id="UP000002526"/>
    </source>
</evidence>
<reference evidence="3" key="1">
    <citation type="journal article" date="2002" name="DNA Res.">
        <title>Complete genomic sequence of nitrogen-fixing symbiotic bacterium Bradyrhizobium japonicum USDA110.</title>
        <authorList>
            <person name="Kaneko T."/>
            <person name="Nakamura Y."/>
            <person name="Sato S."/>
            <person name="Minamisawa K."/>
            <person name="Uchiumi T."/>
            <person name="Sasamoto S."/>
            <person name="Watanabe A."/>
            <person name="Idesawa K."/>
            <person name="Iriguchi M."/>
            <person name="Kawashima K."/>
            <person name="Kohara M."/>
            <person name="Matsumoto M."/>
            <person name="Shimpo S."/>
            <person name="Tsuruoka H."/>
            <person name="Wada T."/>
            <person name="Yamada M."/>
            <person name="Tabata S."/>
        </authorList>
    </citation>
    <scope>NUCLEOTIDE SEQUENCE [LARGE SCALE GENOMIC DNA]</scope>
    <source>
        <strain evidence="3">JCM 10833 / BCRC 13528 / IAM 13628 / NBRC 14792 / USDA 110</strain>
    </source>
</reference>
<dbReference type="RefSeq" id="WP_011086870.1">
    <property type="nucleotide sequence ID" value="NC_004463.1"/>
</dbReference>
<sequence length="148" mass="16625">MKRIVKIVLAAVCGIATAAIGTGGLYLFSGYRAYRNAEITTTLIREGKYDPAEHFSFDRACVFPPESALADTWFSQRGYRQLDPILPDTYTNWTLILVDDQRKTFRTLYALEPKVRFGGNVVCNPRLVLRTRSSQEGLVAYIDDASAH</sequence>
<dbReference type="HOGENOM" id="CLU_1755330_0_0_5"/>
<keyword evidence="3" id="KW-1185">Reference proteome</keyword>
<accession>Q89MU6</accession>
<dbReference type="AlphaFoldDB" id="Q89MU6"/>
<gene>
    <name evidence="2" type="ordered locus">blr4096</name>
</gene>